<dbReference type="Proteomes" id="UP000554235">
    <property type="component" value="Unassembled WGS sequence"/>
</dbReference>
<comment type="caution">
    <text evidence="5">The sequence shown here is derived from an EMBL/GenBank/DDBJ whole genome shotgun (WGS) entry which is preliminary data.</text>
</comment>
<feature type="domain" description="Peptidase M14" evidence="4">
    <location>
        <begin position="81"/>
        <end position="360"/>
    </location>
</feature>
<dbReference type="OrthoDB" id="3626597at2759"/>
<evidence type="ECO:0000256" key="1">
    <source>
        <dbReference type="ARBA" id="ARBA00005988"/>
    </source>
</evidence>
<dbReference type="GO" id="GO:0008270">
    <property type="term" value="F:zinc ion binding"/>
    <property type="evidence" value="ECO:0007669"/>
    <property type="project" value="InterPro"/>
</dbReference>
<proteinExistence type="inferred from homology"/>
<reference evidence="5 6" key="1">
    <citation type="submission" date="2020-01" db="EMBL/GenBank/DDBJ databases">
        <title>Identification and distribution of gene clusters putatively required for synthesis of sphingolipid metabolism inhibitors in phylogenetically diverse species of the filamentous fungus Fusarium.</title>
        <authorList>
            <person name="Kim H.-S."/>
            <person name="Busman M."/>
            <person name="Brown D.W."/>
            <person name="Divon H."/>
            <person name="Uhlig S."/>
            <person name="Proctor R.H."/>
        </authorList>
    </citation>
    <scope>NUCLEOTIDE SEQUENCE [LARGE SCALE GENOMIC DNA]</scope>
    <source>
        <strain evidence="5 6">NRRL 20459</strain>
    </source>
</reference>
<evidence type="ECO:0000313" key="6">
    <source>
        <dbReference type="Proteomes" id="UP000554235"/>
    </source>
</evidence>
<feature type="chain" id="PRO_5034456185" evidence="3">
    <location>
        <begin position="25"/>
        <end position="548"/>
    </location>
</feature>
<dbReference type="SUPFAM" id="SSF53187">
    <property type="entry name" value="Zn-dependent exopeptidases"/>
    <property type="match status" value="1"/>
</dbReference>
<evidence type="ECO:0000256" key="2">
    <source>
        <dbReference type="PROSITE-ProRule" id="PRU01379"/>
    </source>
</evidence>
<dbReference type="PROSITE" id="PS52035">
    <property type="entry name" value="PEPTIDASE_M14"/>
    <property type="match status" value="1"/>
</dbReference>
<dbReference type="GO" id="GO:0004181">
    <property type="term" value="F:metallocarboxypeptidase activity"/>
    <property type="evidence" value="ECO:0007669"/>
    <property type="project" value="InterPro"/>
</dbReference>
<keyword evidence="3" id="KW-0732">Signal</keyword>
<feature type="signal peptide" evidence="3">
    <location>
        <begin position="1"/>
        <end position="24"/>
    </location>
</feature>
<comment type="similarity">
    <text evidence="1 2">Belongs to the peptidase M14 family.</text>
</comment>
<sequence>MSCSTKNNFSRLRALLLCIGSVHAQSGGPRGPATYGWNYSPTSKDNEAVSRNYQDIDIELLSPAFLDPKSVPEGFKNGTAGPTDDDTLDHFLRSIASRNDWFNYQVADFKSEEGRAMPYVFLRSTSQATFNSTDKLRVYLQGAIHGNEPAGDQGIMALLGKMDANQTWTASILEKMDILVLPRYNSDGVHYFQREFASNIDPNREHTKLMNQQTRDIKKLIVPFQPHIVVDMHEYAGHNVFSGRYRHGQDAMIATGRNLNTHPDIRNLTENLFSAGVGEALVRRGMRWEPYVLGDTSDVEGTPIVFEEAVTSPTSGRNAFGLTQAVAILCEIRGQWLADQHFQRRTAAALTMLEAVLDIAVENTEKVLKTIEDAIENFIQSDDDIILTDYQESINRTYTLVDIKNGSIVQVPVEFKHSVPAVANLTRSRPEAYLIPRNLAPVVERLSLSGVEVETLRYEYRGTVQAYNVTSAKLDDSFYEGVVRNRVTTEPFEKELVMPAGSFRVSARQKNAAMAFVTLEPESDVSFVTFGLIHLEEAWEYPIFREVA</sequence>
<evidence type="ECO:0000259" key="4">
    <source>
        <dbReference type="PROSITE" id="PS52035"/>
    </source>
</evidence>
<name>A0A8H4P5F0_9HYPO</name>
<dbReference type="EMBL" id="JAADYS010002556">
    <property type="protein sequence ID" value="KAF4457983.1"/>
    <property type="molecule type" value="Genomic_DNA"/>
</dbReference>
<accession>A0A8H4P5F0</accession>
<keyword evidence="6" id="KW-1185">Reference proteome</keyword>
<evidence type="ECO:0000313" key="5">
    <source>
        <dbReference type="EMBL" id="KAF4457983.1"/>
    </source>
</evidence>
<dbReference type="Gene3D" id="3.40.630.10">
    <property type="entry name" value="Zn peptidases"/>
    <property type="match status" value="1"/>
</dbReference>
<keyword evidence="5" id="KW-0121">Carboxypeptidase</keyword>
<keyword evidence="5" id="KW-0645">Protease</keyword>
<dbReference type="Pfam" id="PF00246">
    <property type="entry name" value="Peptidase_M14"/>
    <property type="match status" value="1"/>
</dbReference>
<keyword evidence="5" id="KW-0378">Hydrolase</keyword>
<protein>
    <submittedName>
        <fullName evidence="5">Carboxypeptidase 2</fullName>
    </submittedName>
</protein>
<dbReference type="InterPro" id="IPR000834">
    <property type="entry name" value="Peptidase_M14"/>
</dbReference>
<feature type="active site" description="Proton donor/acceptor" evidence="2">
    <location>
        <position position="331"/>
    </location>
</feature>
<gene>
    <name evidence="5" type="ORF">FALBO_15096</name>
</gene>
<organism evidence="5 6">
    <name type="scientific">Fusarium albosuccineum</name>
    <dbReference type="NCBI Taxonomy" id="1237068"/>
    <lineage>
        <taxon>Eukaryota</taxon>
        <taxon>Fungi</taxon>
        <taxon>Dikarya</taxon>
        <taxon>Ascomycota</taxon>
        <taxon>Pezizomycotina</taxon>
        <taxon>Sordariomycetes</taxon>
        <taxon>Hypocreomycetidae</taxon>
        <taxon>Hypocreales</taxon>
        <taxon>Nectriaceae</taxon>
        <taxon>Fusarium</taxon>
        <taxon>Fusarium decemcellulare species complex</taxon>
    </lineage>
</organism>
<dbReference type="GO" id="GO:0006508">
    <property type="term" value="P:proteolysis"/>
    <property type="evidence" value="ECO:0007669"/>
    <property type="project" value="InterPro"/>
</dbReference>
<evidence type="ECO:0000256" key="3">
    <source>
        <dbReference type="SAM" id="SignalP"/>
    </source>
</evidence>
<dbReference type="AlphaFoldDB" id="A0A8H4P5F0"/>